<name>A0A1I1SA79_PSEOC</name>
<dbReference type="EMBL" id="FOMO01000001">
    <property type="protein sequence ID" value="SFD43401.1"/>
    <property type="molecule type" value="Genomic_DNA"/>
</dbReference>
<dbReference type="RefSeq" id="WP_093501157.1">
    <property type="nucleotide sequence ID" value="NZ_BSSG01000001.1"/>
</dbReference>
<reference evidence="2" key="1">
    <citation type="submission" date="2016-10" db="EMBL/GenBank/DDBJ databases">
        <authorList>
            <person name="Varghese N."/>
            <person name="Submissions S."/>
        </authorList>
    </citation>
    <scope>NUCLEOTIDE SEQUENCE [LARGE SCALE GENOMIC DNA]</scope>
    <source>
        <strain evidence="2">JCM 2783</strain>
    </source>
</reference>
<organism evidence="1 2">
    <name type="scientific">Pseudomonas straminea</name>
    <dbReference type="NCBI Taxonomy" id="47882"/>
    <lineage>
        <taxon>Bacteria</taxon>
        <taxon>Pseudomonadati</taxon>
        <taxon>Pseudomonadota</taxon>
        <taxon>Gammaproteobacteria</taxon>
        <taxon>Pseudomonadales</taxon>
        <taxon>Pseudomonadaceae</taxon>
        <taxon>Phytopseudomonas</taxon>
    </lineage>
</organism>
<dbReference type="Proteomes" id="UP000243950">
    <property type="component" value="Unassembled WGS sequence"/>
</dbReference>
<keyword evidence="2" id="KW-1185">Reference proteome</keyword>
<evidence type="ECO:0000313" key="1">
    <source>
        <dbReference type="EMBL" id="SFD43401.1"/>
    </source>
</evidence>
<gene>
    <name evidence="1" type="ORF">SAMN05216372_101830</name>
</gene>
<dbReference type="AlphaFoldDB" id="A0A1I1SA79"/>
<protein>
    <recommendedName>
        <fullName evidence="3">SpoIIAA-like</fullName>
    </recommendedName>
</protein>
<proteinExistence type="predicted"/>
<evidence type="ECO:0008006" key="3">
    <source>
        <dbReference type="Google" id="ProtNLM"/>
    </source>
</evidence>
<accession>A0A1I1SA79</accession>
<sequence>MGLFITETAVVEAVFADDVSLDDIRDWLAHIERLITRRQAFYFISSTQVGASLAEGYRAVQGAWYKRHKADFRSCCRGLVRIAMDAEECERLDAPALHAAWGVPYFVTLEREQGFQWIAERMVSDATVQ</sequence>
<evidence type="ECO:0000313" key="2">
    <source>
        <dbReference type="Proteomes" id="UP000243950"/>
    </source>
</evidence>